<feature type="non-terminal residue" evidence="1">
    <location>
        <position position="1"/>
    </location>
</feature>
<dbReference type="EMBL" id="AB491797">
    <property type="protein sequence ID" value="BAI40130.1"/>
    <property type="molecule type" value="mRNA"/>
</dbReference>
<gene>
    <name evidence="1" type="primary">PS/PGp/Cl</name>
</gene>
<feature type="non-terminal residue" evidence="1">
    <location>
        <position position="84"/>
    </location>
</feature>
<protein>
    <submittedName>
        <fullName evidence="1">Phosphatidylserine/phosphatidylglycerophosphate/ cardiolinpin synthase and related enzymes-like</fullName>
    </submittedName>
</protein>
<reference evidence="1" key="1">
    <citation type="submission" date="2009-03" db="EMBL/GenBank/DDBJ databases">
        <title>Identification of genes differentially expressed by calorie restriction in the rotifer (Brachionus plicatilis).</title>
        <authorList>
            <person name="Oo A.K."/>
            <person name="Kaneko G."/>
            <person name="Hirayama M."/>
            <person name="Kinoshita S."/>
            <person name="Watabe S."/>
        </authorList>
    </citation>
    <scope>NUCLEOTIDE SEQUENCE</scope>
    <source>
        <strain evidence="1">Ishikawa</strain>
    </source>
</reference>
<sequence>TVLLGASIKQSPEDLLTDPAALAYIAQKLQENPEALQAVLFFLASNGVNLQALLAGDNSQLDDPSLVDKFKEFIQQNETLRAFV</sequence>
<dbReference type="AlphaFoldDB" id="C8KI08"/>
<organism evidence="1">
    <name type="scientific">Brachionus plicatilis</name>
    <name type="common">Marine rotifer</name>
    <name type="synonym">Brachionus muelleri</name>
    <dbReference type="NCBI Taxonomy" id="10195"/>
    <lineage>
        <taxon>Eukaryota</taxon>
        <taxon>Metazoa</taxon>
        <taxon>Spiralia</taxon>
        <taxon>Gnathifera</taxon>
        <taxon>Rotifera</taxon>
        <taxon>Eurotatoria</taxon>
        <taxon>Monogononta</taxon>
        <taxon>Pseudotrocha</taxon>
        <taxon>Ploima</taxon>
        <taxon>Brachionidae</taxon>
        <taxon>Brachionus</taxon>
    </lineage>
</organism>
<accession>C8KI08</accession>
<proteinExistence type="evidence at transcript level"/>
<evidence type="ECO:0000313" key="1">
    <source>
        <dbReference type="EMBL" id="BAI40130.1"/>
    </source>
</evidence>
<name>C8KI08_BRAPC</name>